<evidence type="ECO:0000313" key="3">
    <source>
        <dbReference type="EMBL" id="SBV97753.1"/>
    </source>
</evidence>
<dbReference type="InterPro" id="IPR003607">
    <property type="entry name" value="HD/PDEase_dom"/>
</dbReference>
<keyword evidence="3" id="KW-0378">Hydrolase</keyword>
<dbReference type="Gene3D" id="1.10.3210.10">
    <property type="entry name" value="Hypothetical protein af1432"/>
    <property type="match status" value="1"/>
</dbReference>
<dbReference type="CDD" id="cd00077">
    <property type="entry name" value="HDc"/>
    <property type="match status" value="1"/>
</dbReference>
<proteinExistence type="predicted"/>
<feature type="domain" description="HD" evidence="1">
    <location>
        <begin position="134"/>
        <end position="255"/>
    </location>
</feature>
<dbReference type="InterPro" id="IPR011051">
    <property type="entry name" value="RmlC_Cupin_sf"/>
</dbReference>
<dbReference type="SUPFAM" id="SSF109604">
    <property type="entry name" value="HD-domain/PDEase-like"/>
    <property type="match status" value="1"/>
</dbReference>
<protein>
    <submittedName>
        <fullName evidence="3">Putative Metal dependent phosphohydrolase</fullName>
    </submittedName>
</protein>
<dbReference type="PROSITE" id="PS51832">
    <property type="entry name" value="HD_GYP"/>
    <property type="match status" value="1"/>
</dbReference>
<accession>A0A212JE76</accession>
<dbReference type="PANTHER" id="PTHR43155:SF2">
    <property type="entry name" value="CYCLIC DI-GMP PHOSPHODIESTERASE PA4108"/>
    <property type="match status" value="1"/>
</dbReference>
<dbReference type="SMART" id="SM00471">
    <property type="entry name" value="HDc"/>
    <property type="match status" value="1"/>
</dbReference>
<dbReference type="EMBL" id="FLUN01000001">
    <property type="protein sequence ID" value="SBV97753.1"/>
    <property type="molecule type" value="Genomic_DNA"/>
</dbReference>
<dbReference type="InterPro" id="IPR037522">
    <property type="entry name" value="HD_GYP_dom"/>
</dbReference>
<reference evidence="3" key="1">
    <citation type="submission" date="2016-04" db="EMBL/GenBank/DDBJ databases">
        <authorList>
            <person name="Evans L.H."/>
            <person name="Alamgir A."/>
            <person name="Owens N."/>
            <person name="Weber N.D."/>
            <person name="Virtaneva K."/>
            <person name="Barbian K."/>
            <person name="Babar A."/>
            <person name="Rosenke K."/>
        </authorList>
    </citation>
    <scope>NUCLEOTIDE SEQUENCE</scope>
    <source>
        <strain evidence="3">86</strain>
    </source>
</reference>
<feature type="domain" description="HD-GYP" evidence="2">
    <location>
        <begin position="112"/>
        <end position="306"/>
    </location>
</feature>
<dbReference type="AlphaFoldDB" id="A0A212JE76"/>
<gene>
    <name evidence="3" type="ORF">KL86CLO1_10953</name>
</gene>
<evidence type="ECO:0000259" key="2">
    <source>
        <dbReference type="PROSITE" id="PS51832"/>
    </source>
</evidence>
<organism evidence="3">
    <name type="scientific">uncultured Eubacteriales bacterium</name>
    <dbReference type="NCBI Taxonomy" id="172733"/>
    <lineage>
        <taxon>Bacteria</taxon>
        <taxon>Bacillati</taxon>
        <taxon>Bacillota</taxon>
        <taxon>Clostridia</taxon>
        <taxon>Eubacteriales</taxon>
        <taxon>environmental samples</taxon>
    </lineage>
</organism>
<evidence type="ECO:0000259" key="1">
    <source>
        <dbReference type="PROSITE" id="PS51831"/>
    </source>
</evidence>
<dbReference type="PANTHER" id="PTHR43155">
    <property type="entry name" value="CYCLIC DI-GMP PHOSPHODIESTERASE PA4108-RELATED"/>
    <property type="match status" value="1"/>
</dbReference>
<dbReference type="PROSITE" id="PS51831">
    <property type="entry name" value="HD"/>
    <property type="match status" value="1"/>
</dbReference>
<dbReference type="GO" id="GO:0016787">
    <property type="term" value="F:hydrolase activity"/>
    <property type="evidence" value="ECO:0007669"/>
    <property type="project" value="UniProtKB-KW"/>
</dbReference>
<dbReference type="InterPro" id="IPR006674">
    <property type="entry name" value="HD_domain"/>
</dbReference>
<name>A0A212JE76_9FIRM</name>
<dbReference type="Pfam" id="PF13487">
    <property type="entry name" value="HD_5"/>
    <property type="match status" value="1"/>
</dbReference>
<sequence>MEGLFINGDGSQLSLGLEQAHLTLLAKRQDMEVMVQMLYAHATVWIVPAEDEDTMEFFYVLSGHVDLMLESTPITIPVGGCFHVDGLKREVYLQTDEDTKLLYVTNKPLFDNVFGYQGNLNELMTKVDEKDNYTYSHSHNVMEYSVMLMRRLFPDQQRMDDLINAALFHDVGKCYVPDEILKKPDRLTPGEFRVIMKHPLDSARLLTPRFGKRVAEIARSHHERLDGSGYPFGLSGNDISLEGRIIAIADSFDAMTTKRVYTAAPRSFSDAAEEIYSLPKLYDQKIAALLRALVSSGELAPKEDHI</sequence>
<dbReference type="SUPFAM" id="SSF51182">
    <property type="entry name" value="RmlC-like cupins"/>
    <property type="match status" value="1"/>
</dbReference>